<keyword evidence="3 5" id="KW-0067">ATP-binding</keyword>
<organism evidence="5 6">
    <name type="scientific">Megamonas hypermegale</name>
    <dbReference type="NCBI Taxonomy" id="158847"/>
    <lineage>
        <taxon>Bacteria</taxon>
        <taxon>Bacillati</taxon>
        <taxon>Bacillota</taxon>
        <taxon>Negativicutes</taxon>
        <taxon>Selenomonadales</taxon>
        <taxon>Selenomonadaceae</taxon>
        <taxon>Megamonas</taxon>
    </lineage>
</organism>
<evidence type="ECO:0000256" key="2">
    <source>
        <dbReference type="ARBA" id="ARBA00022741"/>
    </source>
</evidence>
<dbReference type="Pfam" id="PF00005">
    <property type="entry name" value="ABC_tran"/>
    <property type="match status" value="1"/>
</dbReference>
<sequence length="319" mass="36743">MGASGCGKSMTLKCIAGIETPDTGRIVLNGRILFDSKLGINLPPQQRNVGYLFQNYALFPHMTVEDNIAFGIKEKDKKAIIDKYVDIFHLNEVRKLYPRNLSGGQQQRVALARIFASKPDILMLDEPFSALDDFLKWQVEIELRNILNLYVDDILFVSHNRDEIYRFCDEVAVLSAGKITAFTTKKALFEKPQTLEASKLSGCKNHSRIEKIDDYIVKAIDWNLILKLDTKVMANDAYIGIRAHEINIHVNKIDKQNIFAFTIEHIIENIFSIIFMVRATDAKNMIRVEFDKEYWHDDKKVGDEIYLELDAKHLFLLRD</sequence>
<keyword evidence="2" id="KW-0547">Nucleotide-binding</keyword>
<dbReference type="InterPro" id="IPR017871">
    <property type="entry name" value="ABC_transporter-like_CS"/>
</dbReference>
<dbReference type="PANTHER" id="PTHR42781">
    <property type="entry name" value="SPERMIDINE/PUTRESCINE IMPORT ATP-BINDING PROTEIN POTA"/>
    <property type="match status" value="1"/>
</dbReference>
<dbReference type="PROSITE" id="PS50893">
    <property type="entry name" value="ABC_TRANSPORTER_2"/>
    <property type="match status" value="1"/>
</dbReference>
<accession>A0A239TCD2</accession>
<dbReference type="GO" id="GO:0005524">
    <property type="term" value="F:ATP binding"/>
    <property type="evidence" value="ECO:0007669"/>
    <property type="project" value="UniProtKB-KW"/>
</dbReference>
<dbReference type="PROSITE" id="PS00211">
    <property type="entry name" value="ABC_TRANSPORTER_1"/>
    <property type="match status" value="1"/>
</dbReference>
<dbReference type="EMBL" id="LT906446">
    <property type="protein sequence ID" value="SNU94604.1"/>
    <property type="molecule type" value="Genomic_DNA"/>
</dbReference>
<dbReference type="SMART" id="SM00382">
    <property type="entry name" value="AAA"/>
    <property type="match status" value="1"/>
</dbReference>
<dbReference type="InterPro" id="IPR027417">
    <property type="entry name" value="P-loop_NTPase"/>
</dbReference>
<reference evidence="5 6" key="1">
    <citation type="submission" date="2017-06" db="EMBL/GenBank/DDBJ databases">
        <authorList>
            <consortium name="Pathogen Informatics"/>
        </authorList>
    </citation>
    <scope>NUCLEOTIDE SEQUENCE [LARGE SCALE GENOMIC DNA]</scope>
    <source>
        <strain evidence="5 6">NCTC10570</strain>
    </source>
</reference>
<evidence type="ECO:0000313" key="5">
    <source>
        <dbReference type="EMBL" id="SNU94604.1"/>
    </source>
</evidence>
<dbReference type="SUPFAM" id="SSF52540">
    <property type="entry name" value="P-loop containing nucleoside triphosphate hydrolases"/>
    <property type="match status" value="1"/>
</dbReference>
<dbReference type="PANTHER" id="PTHR42781:SF4">
    <property type="entry name" value="SPERMIDINE_PUTRESCINE IMPORT ATP-BINDING PROTEIN POTA"/>
    <property type="match status" value="1"/>
</dbReference>
<evidence type="ECO:0000256" key="1">
    <source>
        <dbReference type="ARBA" id="ARBA00022448"/>
    </source>
</evidence>
<dbReference type="AlphaFoldDB" id="A0A239TCD2"/>
<dbReference type="GO" id="GO:0016887">
    <property type="term" value="F:ATP hydrolysis activity"/>
    <property type="evidence" value="ECO:0007669"/>
    <property type="project" value="InterPro"/>
</dbReference>
<gene>
    <name evidence="5" type="primary">fbpC2</name>
    <name evidence="5" type="ORF">SAMEA4364220_00234</name>
</gene>
<evidence type="ECO:0000256" key="3">
    <source>
        <dbReference type="ARBA" id="ARBA00022840"/>
    </source>
</evidence>
<proteinExistence type="predicted"/>
<evidence type="ECO:0000313" key="6">
    <source>
        <dbReference type="Proteomes" id="UP000215383"/>
    </source>
</evidence>
<dbReference type="InterPro" id="IPR003439">
    <property type="entry name" value="ABC_transporter-like_ATP-bd"/>
</dbReference>
<dbReference type="InterPro" id="IPR003593">
    <property type="entry name" value="AAA+_ATPase"/>
</dbReference>
<protein>
    <submittedName>
        <fullName evidence="5">Fe(3+) ions import ATP-binding protein FbpC 2</fullName>
        <ecNumber evidence="5">3.6.3.30</ecNumber>
    </submittedName>
</protein>
<feature type="domain" description="ABC transporter" evidence="4">
    <location>
        <begin position="1"/>
        <end position="201"/>
    </location>
</feature>
<dbReference type="Gene3D" id="3.40.50.300">
    <property type="entry name" value="P-loop containing nucleotide triphosphate hydrolases"/>
    <property type="match status" value="1"/>
</dbReference>
<dbReference type="eggNOG" id="COG1118">
    <property type="taxonomic scope" value="Bacteria"/>
</dbReference>
<keyword evidence="5" id="KW-0378">Hydrolase</keyword>
<keyword evidence="6" id="KW-1185">Reference proteome</keyword>
<dbReference type="Proteomes" id="UP000215383">
    <property type="component" value="Chromosome 1"/>
</dbReference>
<name>A0A239TCD2_9FIRM</name>
<evidence type="ECO:0000259" key="4">
    <source>
        <dbReference type="PROSITE" id="PS50893"/>
    </source>
</evidence>
<keyword evidence="1" id="KW-0813">Transport</keyword>
<dbReference type="InterPro" id="IPR050093">
    <property type="entry name" value="ABC_SmlMolc_Importer"/>
</dbReference>
<dbReference type="EC" id="3.6.3.30" evidence="5"/>